<dbReference type="Proteomes" id="UP000886998">
    <property type="component" value="Unassembled WGS sequence"/>
</dbReference>
<evidence type="ECO:0000313" key="1">
    <source>
        <dbReference type="EMBL" id="GFS51653.1"/>
    </source>
</evidence>
<keyword evidence="2" id="KW-1185">Reference proteome</keyword>
<sequence length="105" mass="11736">MDTPVCPALNGLAACDDRLERLPFYSFSTPLVHIYSKSCLLFMIFKTIPPYKLFMIFLTPFPSLPNGSLLPPISPISKKAPPFGPLRAYLPATTMPMKHAQIRLL</sequence>
<organism evidence="1 2">
    <name type="scientific">Trichonephila inaurata madagascariensis</name>
    <dbReference type="NCBI Taxonomy" id="2747483"/>
    <lineage>
        <taxon>Eukaryota</taxon>
        <taxon>Metazoa</taxon>
        <taxon>Ecdysozoa</taxon>
        <taxon>Arthropoda</taxon>
        <taxon>Chelicerata</taxon>
        <taxon>Arachnida</taxon>
        <taxon>Araneae</taxon>
        <taxon>Araneomorphae</taxon>
        <taxon>Entelegynae</taxon>
        <taxon>Araneoidea</taxon>
        <taxon>Nephilidae</taxon>
        <taxon>Trichonephila</taxon>
        <taxon>Trichonephila inaurata</taxon>
    </lineage>
</organism>
<gene>
    <name evidence="1" type="ORF">TNIN_171631</name>
</gene>
<name>A0A8X6IM46_9ARAC</name>
<evidence type="ECO:0000313" key="2">
    <source>
        <dbReference type="Proteomes" id="UP000886998"/>
    </source>
</evidence>
<protein>
    <submittedName>
        <fullName evidence="1">Uncharacterized protein</fullName>
    </submittedName>
</protein>
<reference evidence="1" key="1">
    <citation type="submission" date="2020-08" db="EMBL/GenBank/DDBJ databases">
        <title>Multicomponent nature underlies the extraordinary mechanical properties of spider dragline silk.</title>
        <authorList>
            <person name="Kono N."/>
            <person name="Nakamura H."/>
            <person name="Mori M."/>
            <person name="Yoshida Y."/>
            <person name="Ohtoshi R."/>
            <person name="Malay A.D."/>
            <person name="Moran D.A.P."/>
            <person name="Tomita M."/>
            <person name="Numata K."/>
            <person name="Arakawa K."/>
        </authorList>
    </citation>
    <scope>NUCLEOTIDE SEQUENCE</scope>
</reference>
<accession>A0A8X6IM46</accession>
<dbReference type="AlphaFoldDB" id="A0A8X6IM46"/>
<comment type="caution">
    <text evidence="1">The sequence shown here is derived from an EMBL/GenBank/DDBJ whole genome shotgun (WGS) entry which is preliminary data.</text>
</comment>
<proteinExistence type="predicted"/>
<dbReference type="EMBL" id="BMAV01026568">
    <property type="protein sequence ID" value="GFS51653.1"/>
    <property type="molecule type" value="Genomic_DNA"/>
</dbReference>